<accession>L0AIY3</accession>
<dbReference type="KEGG" id="nge:Natgr_2714"/>
<dbReference type="PANTHER" id="PTHR33293:SF1">
    <property type="entry name" value="INSERTION ELEMENT IS1 1 PROTEIN INSB-RELATED"/>
    <property type="match status" value="1"/>
</dbReference>
<dbReference type="NCBIfam" id="NF033547">
    <property type="entry name" value="transpos_IS1595"/>
    <property type="match status" value="1"/>
</dbReference>
<organism evidence="2 3">
    <name type="scientific">Natronobacterium gregoryi (strain ATCC 43098 / DSM 3393 / CCM 3738 / CIP 104747 / IAM 13177 / JCM 8860 / NBRC 102187 / NCIMB 2189 / SP2)</name>
    <dbReference type="NCBI Taxonomy" id="797304"/>
    <lineage>
        <taxon>Archaea</taxon>
        <taxon>Methanobacteriati</taxon>
        <taxon>Methanobacteriota</taxon>
        <taxon>Stenosarchaea group</taxon>
        <taxon>Halobacteria</taxon>
        <taxon>Halobacteriales</taxon>
        <taxon>Natrialbaceae</taxon>
        <taxon>Natronobacterium</taxon>
    </lineage>
</organism>
<name>L0AIY3_NATGS</name>
<dbReference type="Proteomes" id="UP000010468">
    <property type="component" value="Chromosome"/>
</dbReference>
<dbReference type="HOGENOM" id="CLU_044348_1_2_2"/>
<dbReference type="SMART" id="SM01126">
    <property type="entry name" value="DDE_Tnp_IS1595"/>
    <property type="match status" value="1"/>
</dbReference>
<keyword evidence="3" id="KW-1185">Reference proteome</keyword>
<gene>
    <name evidence="2" type="ordered locus">Natgr_2714</name>
</gene>
<dbReference type="EMBL" id="CP003377">
    <property type="protein sequence ID" value="AFZ73863.1"/>
    <property type="molecule type" value="Genomic_DNA"/>
</dbReference>
<evidence type="ECO:0000313" key="3">
    <source>
        <dbReference type="Proteomes" id="UP000010468"/>
    </source>
</evidence>
<dbReference type="Pfam" id="PF12760">
    <property type="entry name" value="Zn_ribbon_IS1595"/>
    <property type="match status" value="1"/>
</dbReference>
<dbReference type="AlphaFoldDB" id="L0AIY3"/>
<dbReference type="Pfam" id="PF12762">
    <property type="entry name" value="DDE_Tnp_IS1595"/>
    <property type="match status" value="1"/>
</dbReference>
<sequence length="308" mass="35578">MAGKGGAFAPPDESMIPLKTFVSERRAANLLRQVRWRDGVYCPRCRAESAIRYGSYRVFQRYRCKNCDRTFTDQTGTVFEHSAVELRKWFLAVYTYIRFNTSLRQLDVEIDVSYKTVYRRVQRFLRALDAPQPQLEGPVEIDELYVKAGLKGRERDRPSRSRGLSTRGRGSYEQDKLPVFILADRGTGDRYVIPAKAADESTIRLLLADRKEEWLTVYTDGFRAYEPLDEDDAFDREYVVHGDGEYADGDVHVNTCESHGSLARSWLSPHRGVSKDKLTPYLRAFQLRRRVYRKPGKEALKTILKTAL</sequence>
<protein>
    <recommendedName>
        <fullName evidence="1">ISXO2-like transposase domain-containing protein</fullName>
    </recommendedName>
</protein>
<dbReference type="eggNOG" id="arCOG02132">
    <property type="taxonomic scope" value="Archaea"/>
</dbReference>
<dbReference type="InterPro" id="IPR051354">
    <property type="entry name" value="Transposase_27_IS1"/>
</dbReference>
<feature type="domain" description="ISXO2-like transposase" evidence="1">
    <location>
        <begin position="134"/>
        <end position="290"/>
    </location>
</feature>
<reference evidence="3" key="1">
    <citation type="submission" date="2012-03" db="EMBL/GenBank/DDBJ databases">
        <title>Complete sequence of Natronobacterium gregoryi SP2.</title>
        <authorList>
            <person name="Lucas S."/>
            <person name="Han J."/>
            <person name="Lapidus A."/>
            <person name="Cheng J.-F."/>
            <person name="Goodwin L."/>
            <person name="Pitluck S."/>
            <person name="Peters L."/>
            <person name="Mikhailova N."/>
            <person name="Teshima H."/>
            <person name="Detter J.C."/>
            <person name="Han C."/>
            <person name="Tapia R."/>
            <person name="Land M."/>
            <person name="Hauser L."/>
            <person name="Kyrpides N."/>
            <person name="Ivanova N."/>
            <person name="Pagani I."/>
            <person name="Sproer C."/>
            <person name="Anderson I."/>
            <person name="Woyke T."/>
        </authorList>
    </citation>
    <scope>NUCLEOTIDE SEQUENCE [LARGE SCALE GENOMIC DNA]</scope>
    <source>
        <strain evidence="3">ATCC 43098 / CCM 3738 / NCIMB 2189 / SP2</strain>
    </source>
</reference>
<dbReference type="InterPro" id="IPR024445">
    <property type="entry name" value="Tnp_ISXO2-like"/>
</dbReference>
<dbReference type="PANTHER" id="PTHR33293">
    <property type="entry name" value="INSERTION ELEMENT IS1 1 PROTEIN INSB-RELATED"/>
    <property type="match status" value="1"/>
</dbReference>
<evidence type="ECO:0000313" key="2">
    <source>
        <dbReference type="EMBL" id="AFZ73863.1"/>
    </source>
</evidence>
<proteinExistence type="predicted"/>
<dbReference type="InterPro" id="IPR024442">
    <property type="entry name" value="Transposase_Zn_ribbon"/>
</dbReference>
<evidence type="ECO:0000259" key="1">
    <source>
        <dbReference type="SMART" id="SM01126"/>
    </source>
</evidence>